<reference evidence="2 3" key="1">
    <citation type="submission" date="2023-02" db="EMBL/GenBank/DDBJ databases">
        <title>LHISI_Scaffold_Assembly.</title>
        <authorList>
            <person name="Stuart O.P."/>
            <person name="Cleave R."/>
            <person name="Magrath M.J.L."/>
            <person name="Mikheyev A.S."/>
        </authorList>
    </citation>
    <scope>NUCLEOTIDE SEQUENCE [LARGE SCALE GENOMIC DNA]</scope>
    <source>
        <strain evidence="2">Daus_M_001</strain>
        <tissue evidence="2">Leg muscle</tissue>
    </source>
</reference>
<accession>A0ABQ9HI59</accession>
<evidence type="ECO:0000256" key="1">
    <source>
        <dbReference type="SAM" id="MobiDB-lite"/>
    </source>
</evidence>
<evidence type="ECO:0000313" key="2">
    <source>
        <dbReference type="EMBL" id="KAJ8884024.1"/>
    </source>
</evidence>
<proteinExistence type="predicted"/>
<organism evidence="2 3">
    <name type="scientific">Dryococelus australis</name>
    <dbReference type="NCBI Taxonomy" id="614101"/>
    <lineage>
        <taxon>Eukaryota</taxon>
        <taxon>Metazoa</taxon>
        <taxon>Ecdysozoa</taxon>
        <taxon>Arthropoda</taxon>
        <taxon>Hexapoda</taxon>
        <taxon>Insecta</taxon>
        <taxon>Pterygota</taxon>
        <taxon>Neoptera</taxon>
        <taxon>Polyneoptera</taxon>
        <taxon>Phasmatodea</taxon>
        <taxon>Verophasmatodea</taxon>
        <taxon>Anareolatae</taxon>
        <taxon>Phasmatidae</taxon>
        <taxon>Eurycanthinae</taxon>
        <taxon>Dryococelus</taxon>
    </lineage>
</organism>
<comment type="caution">
    <text evidence="2">The sequence shown here is derived from an EMBL/GenBank/DDBJ whole genome shotgun (WGS) entry which is preliminary data.</text>
</comment>
<sequence length="1143" mass="124591">MGWSWWTHSVASKVPRLNPIDFFVCEYYKGLVYSPGCHNLEELTRKQQDTDGDLDTSLSTLRPRDHTALRPGKEQDVPARSPPREGARRPSSLVSRRLRPRAINSIGDVLWVRLLTWEDCCLDQRRLTSVAPQEVVVFLIGYTQSDKCPKRLRVGRRVGVSSRPAHPSVPISDVSRLLPSQCLLSSPLLECGSSTANMMCGPNLLLSLPRLQPLIPTIASGVATGCSHVGIVPGDAAGRRVFSGISRFIIIGSQEPPKSLHSLTRTEFNFSTLRATCRGLKYIGVNHSRERDVESSTLQINHEEDWAVIPCCVCVQQRRVVNCCKSFTCFDWLNHFLTPGNCLHTNHVGAVPMLRILNDSVKYEDAFSSREQQPMGTDKLMSAFPCAWSVVYLTQACFSVLRQGASSVRLASVGSTCSAASEPLNMYSVYPPLQRVSRLRVWWEDCSKFSIPLCTSCSHSRNCRELSIALDQLPGEGVQQLRGIIYRRILIVDFCTSASWERAFTSSVLGVTLPRPTATTFQHFSVDGTRFPVALRNPAVMGATLTEVFKGVAQRSTTVPPTLHCSCVRARVCVCANTARYSGSYCLSQRSTTVPPTLHCSCVRVCVCVCEHGTVLGVVLSQPTINHCTSNTSLLVRARVCVCVCEHGTVLGVVLSQPTINHCTSNTSLLVRARVCVCEHGTVLGVVLSQPTINHCTSNTSLLVRARVCVCVRTRHGTRGRTVSANDQPLYLQHFIARACACVCVCANTARYSGSYCLSQRSTTVPPTLHCSCVRVCVCVCVCANTARYSGSYCLSQRSTTVPPTLLVRVNVSETVRQNGSCKMMNVVSFSVTCCSSSYRKAARIDEHSTARAGTGLIACGTGWAFIRPRGVQRMPNLNHRVPGGVVVRVLSSLGAPGSIPDGKWESCWMACFLGDIPFPPPLLSGAAPHSPRFTLISSRPQSSSLVSRVGLRVCQPTVLNASIVSSMALNLHEAGASIRATITCATSASSLLRATCANDTWGMLLHVMETHRLNYDCACESKGGGVMTADCSWRLLVACNTADIYRVRGQAKKYKLPSWNGPRTSLPSPHLETRPVNKHAAGRNCGKETCLRRVWAASQQVALVDYVGPLSETAVLTLLLCWVDLNTSPSAVVILGLAPDIL</sequence>
<protein>
    <submittedName>
        <fullName evidence="2">Uncharacterized protein</fullName>
    </submittedName>
</protein>
<dbReference type="Proteomes" id="UP001159363">
    <property type="component" value="Chromosome 4"/>
</dbReference>
<name>A0ABQ9HI59_9NEOP</name>
<keyword evidence="3" id="KW-1185">Reference proteome</keyword>
<feature type="region of interest" description="Disordered" evidence="1">
    <location>
        <begin position="48"/>
        <end position="94"/>
    </location>
</feature>
<dbReference type="EMBL" id="JARBHB010000005">
    <property type="protein sequence ID" value="KAJ8884024.1"/>
    <property type="molecule type" value="Genomic_DNA"/>
</dbReference>
<feature type="compositionally biased region" description="Basic and acidic residues" evidence="1">
    <location>
        <begin position="62"/>
        <end position="88"/>
    </location>
</feature>
<evidence type="ECO:0000313" key="3">
    <source>
        <dbReference type="Proteomes" id="UP001159363"/>
    </source>
</evidence>
<gene>
    <name evidence="2" type="ORF">PR048_015881</name>
</gene>